<name>A0ACB5TN80_AMBMO</name>
<gene>
    <name evidence="1" type="ORF">Amon02_000893400</name>
</gene>
<sequence>MGETEENEIKEKLGDPTGNRSLQPECSRTFDLDIRYNHQKLDSFPPKFNKMEQPIASSFAITDRPREMFIEMDSFVSRYCRGDDREELKDELYNLKSAFESGWYDSDSDYDD</sequence>
<accession>A0ACB5TN80</accession>
<comment type="caution">
    <text evidence="1">The sequence shown here is derived from an EMBL/GenBank/DDBJ whole genome shotgun (WGS) entry which is preliminary data.</text>
</comment>
<evidence type="ECO:0000313" key="2">
    <source>
        <dbReference type="Proteomes" id="UP001165064"/>
    </source>
</evidence>
<organism evidence="1 2">
    <name type="scientific">Ambrosiozyma monospora</name>
    <name type="common">Yeast</name>
    <name type="synonym">Endomycopsis monosporus</name>
    <dbReference type="NCBI Taxonomy" id="43982"/>
    <lineage>
        <taxon>Eukaryota</taxon>
        <taxon>Fungi</taxon>
        <taxon>Dikarya</taxon>
        <taxon>Ascomycota</taxon>
        <taxon>Saccharomycotina</taxon>
        <taxon>Pichiomycetes</taxon>
        <taxon>Pichiales</taxon>
        <taxon>Pichiaceae</taxon>
        <taxon>Ambrosiozyma</taxon>
    </lineage>
</organism>
<dbReference type="Proteomes" id="UP001165064">
    <property type="component" value="Unassembled WGS sequence"/>
</dbReference>
<keyword evidence="2" id="KW-1185">Reference proteome</keyword>
<evidence type="ECO:0000313" key="1">
    <source>
        <dbReference type="EMBL" id="GME91568.1"/>
    </source>
</evidence>
<dbReference type="EMBL" id="BSXS01008138">
    <property type="protein sequence ID" value="GME91568.1"/>
    <property type="molecule type" value="Genomic_DNA"/>
</dbReference>
<protein>
    <submittedName>
        <fullName evidence="1">Unnamed protein product</fullName>
    </submittedName>
</protein>
<proteinExistence type="predicted"/>
<reference evidence="1" key="1">
    <citation type="submission" date="2023-04" db="EMBL/GenBank/DDBJ databases">
        <title>Ambrosiozyma monospora NBRC 10751.</title>
        <authorList>
            <person name="Ichikawa N."/>
            <person name="Sato H."/>
            <person name="Tonouchi N."/>
        </authorList>
    </citation>
    <scope>NUCLEOTIDE SEQUENCE</scope>
    <source>
        <strain evidence="1">NBRC 10751</strain>
    </source>
</reference>